<dbReference type="InterPro" id="IPR018337">
    <property type="entry name" value="Cell_wall/Cho-bd_repeat"/>
</dbReference>
<dbReference type="Gene3D" id="2.10.270.10">
    <property type="entry name" value="Cholin Binding"/>
    <property type="match status" value="4"/>
</dbReference>
<dbReference type="SUPFAM" id="SSF69360">
    <property type="entry name" value="Cell wall binding repeat"/>
    <property type="match status" value="1"/>
</dbReference>
<dbReference type="OrthoDB" id="9809878at2"/>
<evidence type="ECO:0000313" key="3">
    <source>
        <dbReference type="EMBL" id="PPK83527.1"/>
    </source>
</evidence>
<comment type="caution">
    <text evidence="3">The sequence shown here is derived from an EMBL/GenBank/DDBJ whole genome shotgun (WGS) entry which is preliminary data.</text>
</comment>
<feature type="signal peptide" evidence="2">
    <location>
        <begin position="1"/>
        <end position="27"/>
    </location>
</feature>
<dbReference type="Proteomes" id="UP000237749">
    <property type="component" value="Unassembled WGS sequence"/>
</dbReference>
<dbReference type="AlphaFoldDB" id="A0A2S6HZE2"/>
<keyword evidence="2" id="KW-0732">Signal</keyword>
<feature type="chain" id="PRO_5015602505" evidence="2">
    <location>
        <begin position="28"/>
        <end position="563"/>
    </location>
</feature>
<evidence type="ECO:0000256" key="2">
    <source>
        <dbReference type="SAM" id="SignalP"/>
    </source>
</evidence>
<name>A0A2S6HZE2_9FIRM</name>
<evidence type="ECO:0000313" key="4">
    <source>
        <dbReference type="Proteomes" id="UP000237749"/>
    </source>
</evidence>
<evidence type="ECO:0000256" key="1">
    <source>
        <dbReference type="ARBA" id="ARBA00022737"/>
    </source>
</evidence>
<accession>A0A2S6HZE2</accession>
<dbReference type="Pfam" id="PF19127">
    <property type="entry name" value="Choline_bind_3"/>
    <property type="match status" value="1"/>
</dbReference>
<keyword evidence="1" id="KW-0677">Repeat</keyword>
<proteinExistence type="predicted"/>
<sequence>MRKQTKLVAVLSTAALLAVGASMTSFAATGWQEENGTWVYYSKSGDKETEKWEKSGDNWFYLNEDGEMTTDKIVEYNDQYYYVDENGAMVTNKWVSVENEDYDGSNSDDPVNNWYYFGSNGKAYKTASSTNTATFKTINGKKYIFNDEGKMLYGWINAEGQRETGDEKWRDGVYYCGDENDGAQALGWASLDIVDNNYTDDDAPGVSSSRVFDDENQTRWFYFNTNGKKYVSKDGKTINGKKYSFDQYGRMNAEWVAFGATPTTATIASAGAGITATYGSAEYTDNWRYFGSPEDGARITKGWFKVVPDYYLNTSKYNDDEDSWYYSDRNGNLVAGKIETINGKKYAFDEFGRMKDGLKFIKFKDNSKTQIAEILGDDNDRLPFDTEDNFKNNAPQLDAEGYYCYYFGNGDDGSMKTNKQTISIDGESNTFLFNKSGGWKGAGKTGVDNKKYYQSGRMLAASKDDKYSVVKEYTINVDGVDHTVYTLLTTDDFLNNESAVTKNRVTKSGYSDYQEITIASGAKYYLVNTAGTVQKSKNKAKDGNDNCYKVNGSGTIEAVFVED</sequence>
<dbReference type="EMBL" id="PTJA01000001">
    <property type="protein sequence ID" value="PPK83527.1"/>
    <property type="molecule type" value="Genomic_DNA"/>
</dbReference>
<dbReference type="RefSeq" id="WP_104434423.1">
    <property type="nucleotide sequence ID" value="NZ_PTJA01000001.1"/>
</dbReference>
<dbReference type="Pfam" id="PF01473">
    <property type="entry name" value="Choline_bind_1"/>
    <property type="match status" value="2"/>
</dbReference>
<protein>
    <submittedName>
        <fullName evidence="3">Glucan-binding YG repeat protein</fullName>
    </submittedName>
</protein>
<organism evidence="3 4">
    <name type="scientific">Lacrimispora xylanisolvens</name>
    <dbReference type="NCBI Taxonomy" id="384636"/>
    <lineage>
        <taxon>Bacteria</taxon>
        <taxon>Bacillati</taxon>
        <taxon>Bacillota</taxon>
        <taxon>Clostridia</taxon>
        <taxon>Lachnospirales</taxon>
        <taxon>Lachnospiraceae</taxon>
        <taxon>Lacrimispora</taxon>
    </lineage>
</organism>
<keyword evidence="4" id="KW-1185">Reference proteome</keyword>
<reference evidence="3 4" key="1">
    <citation type="submission" date="2018-02" db="EMBL/GenBank/DDBJ databases">
        <title>Genomic Encyclopedia of Archaeal and Bacterial Type Strains, Phase II (KMG-II): from individual species to whole genera.</title>
        <authorList>
            <person name="Goeker M."/>
        </authorList>
    </citation>
    <scope>NUCLEOTIDE SEQUENCE [LARGE SCALE GENOMIC DNA]</scope>
    <source>
        <strain evidence="3 4">DSM 3808</strain>
    </source>
</reference>
<gene>
    <name evidence="3" type="ORF">BXY41_101591</name>
</gene>